<keyword evidence="1" id="KW-0812">Transmembrane</keyword>
<evidence type="ECO:0000313" key="2">
    <source>
        <dbReference type="EMBL" id="XAO45235.1"/>
    </source>
</evidence>
<keyword evidence="1" id="KW-0472">Membrane</keyword>
<reference evidence="2 3" key="1">
    <citation type="submission" date="2023-05" db="EMBL/GenBank/DDBJ databases">
        <title>Glutamicibacter sp. B1, complete genome.</title>
        <authorList>
            <person name="Long Y.H."/>
            <person name="Fang T."/>
            <person name="Li X.Y."/>
        </authorList>
    </citation>
    <scope>NUCLEOTIDE SEQUENCE [LARGE SCALE GENOMIC DNA]</scope>
    <source>
        <strain evidence="2 3">B1</strain>
    </source>
</reference>
<dbReference type="Proteomes" id="UP001486888">
    <property type="component" value="Chromosome"/>
</dbReference>
<organism evidence="2 3">
    <name type="scientific">Glutamicibacter ectropisis</name>
    <dbReference type="NCBI Taxonomy" id="3046593"/>
    <lineage>
        <taxon>Bacteria</taxon>
        <taxon>Bacillati</taxon>
        <taxon>Actinomycetota</taxon>
        <taxon>Actinomycetes</taxon>
        <taxon>Micrococcales</taxon>
        <taxon>Micrococcaceae</taxon>
        <taxon>Glutamicibacter</taxon>
    </lineage>
</organism>
<feature type="transmembrane region" description="Helical" evidence="1">
    <location>
        <begin position="12"/>
        <end position="33"/>
    </location>
</feature>
<dbReference type="KEGG" id="gey:QMQ05_12865"/>
<protein>
    <recommendedName>
        <fullName evidence="4">CcoQ/FixQ family Cbb3-type cytochrome c oxidase assembly chaperone</fullName>
    </recommendedName>
</protein>
<dbReference type="AlphaFoldDB" id="A0AAU6WBU0"/>
<keyword evidence="3" id="KW-1185">Reference proteome</keyword>
<gene>
    <name evidence="2" type="ORF">QMQ05_12865</name>
</gene>
<sequence>MNPLVPNAYELIVFYILPVLFVVALAVVILVVLRNRKSAPLEFLSEDENDSNEQQ</sequence>
<name>A0AAU6WBU0_9MICC</name>
<evidence type="ECO:0008006" key="4">
    <source>
        <dbReference type="Google" id="ProtNLM"/>
    </source>
</evidence>
<proteinExistence type="predicted"/>
<dbReference type="EMBL" id="CP125942">
    <property type="protein sequence ID" value="XAO45235.1"/>
    <property type="molecule type" value="Genomic_DNA"/>
</dbReference>
<keyword evidence="1" id="KW-1133">Transmembrane helix</keyword>
<evidence type="ECO:0000256" key="1">
    <source>
        <dbReference type="SAM" id="Phobius"/>
    </source>
</evidence>
<evidence type="ECO:0000313" key="3">
    <source>
        <dbReference type="Proteomes" id="UP001486888"/>
    </source>
</evidence>
<dbReference type="RefSeq" id="WP_345470583.1">
    <property type="nucleotide sequence ID" value="NZ_CP125942.1"/>
</dbReference>
<accession>A0AAU6WBU0</accession>